<dbReference type="Gene3D" id="1.20.1250.20">
    <property type="entry name" value="MFS general substrate transporter like domains"/>
    <property type="match status" value="1"/>
</dbReference>
<dbReference type="GO" id="GO:0005886">
    <property type="term" value="C:plasma membrane"/>
    <property type="evidence" value="ECO:0007669"/>
    <property type="project" value="UniProtKB-SubCell"/>
</dbReference>
<feature type="transmembrane region" description="Helical" evidence="8">
    <location>
        <begin position="63"/>
        <end position="83"/>
    </location>
</feature>
<dbReference type="InterPro" id="IPR003663">
    <property type="entry name" value="Sugar/inositol_transpt"/>
</dbReference>
<dbReference type="PRINTS" id="PR00171">
    <property type="entry name" value="SUGRTRNSPORT"/>
</dbReference>
<evidence type="ECO:0000256" key="4">
    <source>
        <dbReference type="ARBA" id="ARBA00022989"/>
    </source>
</evidence>
<dbReference type="AlphaFoldDB" id="A0A7R9GVJ1"/>
<keyword evidence="6" id="KW-0325">Glycoprotein</keyword>
<evidence type="ECO:0000256" key="8">
    <source>
        <dbReference type="SAM" id="Phobius"/>
    </source>
</evidence>
<comment type="similarity">
    <text evidence="7">Belongs to the major facilitator superfamily. Sugar transporter (TC 2.A.1.1) family. Trehalose transporter subfamily.</text>
</comment>
<dbReference type="SUPFAM" id="SSF103473">
    <property type="entry name" value="MFS general substrate transporter"/>
    <property type="match status" value="1"/>
</dbReference>
<dbReference type="CDD" id="cd17358">
    <property type="entry name" value="MFS_GLUT6_8_Class3_like"/>
    <property type="match status" value="1"/>
</dbReference>
<feature type="transmembrane region" description="Helical" evidence="8">
    <location>
        <begin position="161"/>
        <end position="180"/>
    </location>
</feature>
<accession>A0A7R9GVJ1</accession>
<evidence type="ECO:0000313" key="10">
    <source>
        <dbReference type="EMBL" id="CAD7399400.1"/>
    </source>
</evidence>
<dbReference type="Pfam" id="PF00083">
    <property type="entry name" value="Sugar_tr"/>
    <property type="match status" value="1"/>
</dbReference>
<feature type="transmembrane region" description="Helical" evidence="8">
    <location>
        <begin position="454"/>
        <end position="475"/>
    </location>
</feature>
<evidence type="ECO:0000256" key="3">
    <source>
        <dbReference type="ARBA" id="ARBA00022692"/>
    </source>
</evidence>
<dbReference type="InterPro" id="IPR005829">
    <property type="entry name" value="Sugar_transporter_CS"/>
</dbReference>
<feature type="transmembrane region" description="Helical" evidence="8">
    <location>
        <begin position="315"/>
        <end position="343"/>
    </location>
</feature>
<organism evidence="10">
    <name type="scientific">Timema cristinae</name>
    <name type="common">Walking stick</name>
    <dbReference type="NCBI Taxonomy" id="61476"/>
    <lineage>
        <taxon>Eukaryota</taxon>
        <taxon>Metazoa</taxon>
        <taxon>Ecdysozoa</taxon>
        <taxon>Arthropoda</taxon>
        <taxon>Hexapoda</taxon>
        <taxon>Insecta</taxon>
        <taxon>Pterygota</taxon>
        <taxon>Neoptera</taxon>
        <taxon>Polyneoptera</taxon>
        <taxon>Phasmatodea</taxon>
        <taxon>Timematodea</taxon>
        <taxon>Timematoidea</taxon>
        <taxon>Timematidae</taxon>
        <taxon>Timema</taxon>
    </lineage>
</organism>
<dbReference type="PROSITE" id="PS50850">
    <property type="entry name" value="MFS"/>
    <property type="match status" value="1"/>
</dbReference>
<feature type="transmembrane region" description="Helical" evidence="8">
    <location>
        <begin position="487"/>
        <end position="510"/>
    </location>
</feature>
<dbReference type="InterPro" id="IPR044775">
    <property type="entry name" value="MFS_ERD6/Tret1-like"/>
</dbReference>
<dbReference type="PANTHER" id="PTHR48021:SF96">
    <property type="entry name" value="FACILITATED TREHALOSE TRANSPORTER TRET1-1-RELATED"/>
    <property type="match status" value="1"/>
</dbReference>
<dbReference type="InterPro" id="IPR036259">
    <property type="entry name" value="MFS_trans_sf"/>
</dbReference>
<feature type="domain" description="Major facilitator superfamily (MFS) profile" evidence="9">
    <location>
        <begin position="65"/>
        <end position="509"/>
    </location>
</feature>
<feature type="transmembrane region" description="Helical" evidence="8">
    <location>
        <begin position="192"/>
        <end position="212"/>
    </location>
</feature>
<evidence type="ECO:0000256" key="6">
    <source>
        <dbReference type="ARBA" id="ARBA00023180"/>
    </source>
</evidence>
<evidence type="ECO:0000256" key="2">
    <source>
        <dbReference type="ARBA" id="ARBA00022475"/>
    </source>
</evidence>
<evidence type="ECO:0000256" key="5">
    <source>
        <dbReference type="ARBA" id="ARBA00023136"/>
    </source>
</evidence>
<sequence length="623" mass="69398">MSWGNYKYVKQWGVSLNQLMSRRFWGWKYDSGPTEKDAILCEVKRDKVTSPEQREKIEIRNQLLLTMSASLGYLTIGLVRGFSSPGVPSMQELSPHLVPDDDAVSWVSASPPLGAFLGSLVAGPMLQYIGRKKTLMMSSPMFILGWAAIALAQNYPVLLCARLFTGFCVGIVLPSAQVYVSECAHAEIRGILGSLPALFMAGGILVSYLLGAWLPWNLLAWASAIFPTLLFFVMIPLPESPAWLLSKDRTKDADEALKWLHHQPRSVTGTIRLEMQRPSIFTVDPELITAESLPPSEKTPDEDPYSLKELLRRPVLVPFVLSFTLLIFQQVSGIDSIIFYTVTIFKASGSSLNEHLATIIVGLVQLLANFFSLFLIDRSGRRPLLLASGALMCLSMMAMGTHFYLQVHSPEISKLLGLLPIVSMIVFMIGFSVGYCSIPFLLMGELIPVKQRSLLSSVAGSLNLGTMFVVIKTYPLIEDWVGAYGAFWLYAALCLASCFFVLFLSLHIAIMKQLCPSPDQDFSIKNTTPRCEHVLKSRKLDICLLNMNARMKRCPKHVTLQIVQPPDVPTKKASNVLIGQYCTHIIGHLGWSTWPNKHSCSTPARRVSQKQRQMFKTTIYQPT</sequence>
<feature type="transmembrane region" description="Helical" evidence="8">
    <location>
        <begin position="417"/>
        <end position="442"/>
    </location>
</feature>
<dbReference type="EMBL" id="OC317856">
    <property type="protein sequence ID" value="CAD7399400.1"/>
    <property type="molecule type" value="Genomic_DNA"/>
</dbReference>
<evidence type="ECO:0000256" key="7">
    <source>
        <dbReference type="ARBA" id="ARBA00024348"/>
    </source>
</evidence>
<evidence type="ECO:0000259" key="9">
    <source>
        <dbReference type="PROSITE" id="PS50850"/>
    </source>
</evidence>
<proteinExistence type="inferred from homology"/>
<feature type="transmembrane region" description="Helical" evidence="8">
    <location>
        <begin position="383"/>
        <end position="405"/>
    </location>
</feature>
<keyword evidence="5 8" id="KW-0472">Membrane</keyword>
<dbReference type="InterPro" id="IPR020846">
    <property type="entry name" value="MFS_dom"/>
</dbReference>
<gene>
    <name evidence="10" type="ORF">TCEB3V08_LOCUS5006</name>
</gene>
<name>A0A7R9GVJ1_TIMCR</name>
<keyword evidence="2" id="KW-1003">Cell membrane</keyword>
<protein>
    <recommendedName>
        <fullName evidence="9">Major facilitator superfamily (MFS) profile domain-containing protein</fullName>
    </recommendedName>
</protein>
<feature type="transmembrane region" description="Helical" evidence="8">
    <location>
        <begin position="103"/>
        <end position="123"/>
    </location>
</feature>
<dbReference type="PROSITE" id="PS00217">
    <property type="entry name" value="SUGAR_TRANSPORT_2"/>
    <property type="match status" value="1"/>
</dbReference>
<dbReference type="PANTHER" id="PTHR48021">
    <property type="match status" value="1"/>
</dbReference>
<keyword evidence="4 8" id="KW-1133">Transmembrane helix</keyword>
<reference evidence="10" key="1">
    <citation type="submission" date="2020-11" db="EMBL/GenBank/DDBJ databases">
        <authorList>
            <person name="Tran Van P."/>
        </authorList>
    </citation>
    <scope>NUCLEOTIDE SEQUENCE</scope>
</reference>
<dbReference type="InterPro" id="IPR050549">
    <property type="entry name" value="MFS_Trehalose_Transporter"/>
</dbReference>
<feature type="transmembrane region" description="Helical" evidence="8">
    <location>
        <begin position="355"/>
        <end position="376"/>
    </location>
</feature>
<dbReference type="FunFam" id="1.20.1250.20:FF:000055">
    <property type="entry name" value="Facilitated trehalose transporter Tret1-2 homolog"/>
    <property type="match status" value="1"/>
</dbReference>
<dbReference type="GO" id="GO:0051119">
    <property type="term" value="F:sugar transmembrane transporter activity"/>
    <property type="evidence" value="ECO:0007669"/>
    <property type="project" value="InterPro"/>
</dbReference>
<dbReference type="InterPro" id="IPR005828">
    <property type="entry name" value="MFS_sugar_transport-like"/>
</dbReference>
<keyword evidence="3 8" id="KW-0812">Transmembrane</keyword>
<feature type="transmembrane region" description="Helical" evidence="8">
    <location>
        <begin position="135"/>
        <end position="155"/>
    </location>
</feature>
<evidence type="ECO:0000256" key="1">
    <source>
        <dbReference type="ARBA" id="ARBA00004651"/>
    </source>
</evidence>
<comment type="subcellular location">
    <subcellularLocation>
        <location evidence="1">Cell membrane</location>
        <topology evidence="1">Multi-pass membrane protein</topology>
    </subcellularLocation>
</comment>
<feature type="transmembrane region" description="Helical" evidence="8">
    <location>
        <begin position="218"/>
        <end position="237"/>
    </location>
</feature>